<dbReference type="EMBL" id="CM046399">
    <property type="protein sequence ID" value="KAI8528785.1"/>
    <property type="molecule type" value="Genomic_DNA"/>
</dbReference>
<sequence length="64" mass="7632">METLIRSLSFNLNLVDFNLKYGGVFFSDGDFNLKYCWYYVFSDGDFNSKGKRNLVFFVFVCYCY</sequence>
<proteinExistence type="predicted"/>
<name>A0ACC0LJH6_RHOML</name>
<organism evidence="1 2">
    <name type="scientific">Rhododendron molle</name>
    <name type="common">Chinese azalea</name>
    <name type="synonym">Azalea mollis</name>
    <dbReference type="NCBI Taxonomy" id="49168"/>
    <lineage>
        <taxon>Eukaryota</taxon>
        <taxon>Viridiplantae</taxon>
        <taxon>Streptophyta</taxon>
        <taxon>Embryophyta</taxon>
        <taxon>Tracheophyta</taxon>
        <taxon>Spermatophyta</taxon>
        <taxon>Magnoliopsida</taxon>
        <taxon>eudicotyledons</taxon>
        <taxon>Gunneridae</taxon>
        <taxon>Pentapetalae</taxon>
        <taxon>asterids</taxon>
        <taxon>Ericales</taxon>
        <taxon>Ericaceae</taxon>
        <taxon>Ericoideae</taxon>
        <taxon>Rhodoreae</taxon>
        <taxon>Rhododendron</taxon>
    </lineage>
</organism>
<evidence type="ECO:0000313" key="2">
    <source>
        <dbReference type="Proteomes" id="UP001062846"/>
    </source>
</evidence>
<accession>A0ACC0LJH6</accession>
<keyword evidence="2" id="KW-1185">Reference proteome</keyword>
<dbReference type="Proteomes" id="UP001062846">
    <property type="component" value="Chromosome 12"/>
</dbReference>
<protein>
    <submittedName>
        <fullName evidence="1">Uncharacterized protein</fullName>
    </submittedName>
</protein>
<evidence type="ECO:0000313" key="1">
    <source>
        <dbReference type="EMBL" id="KAI8528785.1"/>
    </source>
</evidence>
<reference evidence="1" key="1">
    <citation type="submission" date="2022-02" db="EMBL/GenBank/DDBJ databases">
        <title>Plant Genome Project.</title>
        <authorList>
            <person name="Zhang R.-G."/>
        </authorList>
    </citation>
    <scope>NUCLEOTIDE SEQUENCE</scope>
    <source>
        <strain evidence="1">AT1</strain>
    </source>
</reference>
<gene>
    <name evidence="1" type="ORF">RHMOL_Rhmol12G0174500</name>
</gene>
<comment type="caution">
    <text evidence="1">The sequence shown here is derived from an EMBL/GenBank/DDBJ whole genome shotgun (WGS) entry which is preliminary data.</text>
</comment>